<organism evidence="1">
    <name type="scientific">Desulfitobacterium hafniense</name>
    <name type="common">Desulfitobacterium frappieri</name>
    <dbReference type="NCBI Taxonomy" id="49338"/>
    <lineage>
        <taxon>Bacteria</taxon>
        <taxon>Bacillati</taxon>
        <taxon>Bacillota</taxon>
        <taxon>Clostridia</taxon>
        <taxon>Eubacteriales</taxon>
        <taxon>Desulfitobacteriaceae</taxon>
        <taxon>Desulfitobacterium</taxon>
    </lineage>
</organism>
<gene>
    <name evidence="1" type="ORF">DPCES_0259</name>
</gene>
<reference evidence="1" key="1">
    <citation type="submission" date="2014-07" db="EMBL/GenBank/DDBJ databases">
        <authorList>
            <person name="Hornung V.Bastian."/>
        </authorList>
    </citation>
    <scope>NUCLEOTIDE SEQUENCE</scope>
    <source>
        <strain evidence="1">PCE-S</strain>
    </source>
</reference>
<accession>A0A098AX06</accession>
<proteinExistence type="predicted"/>
<evidence type="ECO:0000313" key="1">
    <source>
        <dbReference type="EMBL" id="CDX00146.1"/>
    </source>
</evidence>
<dbReference type="PATRIC" id="fig|49338.4.peg.277"/>
<sequence length="124" mass="14129">MNEKQQAEIYLTYLERLIAGEKDLGVVEEPEIRKLLFLAETILTHDLSSNSKLRDSLKEKILAQLGQVNPVDLREFSRDEELTEEDLEYVAAGFSQQLGWQKCPRCGSRLGKSTGDRECPNCKL</sequence>
<dbReference type="AlphaFoldDB" id="A0A098AX06"/>
<protein>
    <submittedName>
        <fullName evidence="1">Uncharacterized protein</fullName>
    </submittedName>
</protein>
<name>A0A098AX06_DESHA</name>
<dbReference type="RefSeq" id="WP_208925161.1">
    <property type="nucleotide sequence ID" value="NZ_LK996017.1"/>
</dbReference>
<dbReference type="EMBL" id="LK996017">
    <property type="protein sequence ID" value="CDX00146.1"/>
    <property type="molecule type" value="Genomic_DNA"/>
</dbReference>